<dbReference type="Proteomes" id="UP001610335">
    <property type="component" value="Unassembled WGS sequence"/>
</dbReference>
<protein>
    <submittedName>
        <fullName evidence="6">Cytochrome P450</fullName>
    </submittedName>
</protein>
<dbReference type="PRINTS" id="PR00463">
    <property type="entry name" value="EP450I"/>
</dbReference>
<evidence type="ECO:0000256" key="2">
    <source>
        <dbReference type="ARBA" id="ARBA00022723"/>
    </source>
</evidence>
<dbReference type="Pfam" id="PF00067">
    <property type="entry name" value="p450"/>
    <property type="match status" value="1"/>
</dbReference>
<name>A0ABR4I5V9_9EURO</name>
<dbReference type="InterPro" id="IPR001128">
    <property type="entry name" value="Cyt_P450"/>
</dbReference>
<keyword evidence="2" id="KW-0479">Metal-binding</keyword>
<dbReference type="EMBL" id="JBFXLS010000059">
    <property type="protein sequence ID" value="KAL2822238.1"/>
    <property type="molecule type" value="Genomic_DNA"/>
</dbReference>
<feature type="transmembrane region" description="Helical" evidence="5">
    <location>
        <begin position="12"/>
        <end position="33"/>
    </location>
</feature>
<evidence type="ECO:0000313" key="6">
    <source>
        <dbReference type="EMBL" id="KAL2822238.1"/>
    </source>
</evidence>
<evidence type="ECO:0000256" key="5">
    <source>
        <dbReference type="SAM" id="Phobius"/>
    </source>
</evidence>
<dbReference type="SUPFAM" id="SSF48264">
    <property type="entry name" value="Cytochrome P450"/>
    <property type="match status" value="1"/>
</dbReference>
<keyword evidence="3" id="KW-0560">Oxidoreductase</keyword>
<dbReference type="PANTHER" id="PTHR46300:SF9">
    <property type="entry name" value="P450, PUTATIVE-RELATED"/>
    <property type="match status" value="1"/>
</dbReference>
<keyword evidence="5" id="KW-1133">Transmembrane helix</keyword>
<evidence type="ECO:0000256" key="4">
    <source>
        <dbReference type="ARBA" id="ARBA00023004"/>
    </source>
</evidence>
<reference evidence="6 7" key="1">
    <citation type="submission" date="2024-07" db="EMBL/GenBank/DDBJ databases">
        <title>Section-level genome sequencing and comparative genomics of Aspergillus sections Usti and Cavernicolus.</title>
        <authorList>
            <consortium name="Lawrence Berkeley National Laboratory"/>
            <person name="Nybo J.L."/>
            <person name="Vesth T.C."/>
            <person name="Theobald S."/>
            <person name="Frisvad J.C."/>
            <person name="Larsen T.O."/>
            <person name="Kjaerboelling I."/>
            <person name="Rothschild-Mancinelli K."/>
            <person name="Lyhne E.K."/>
            <person name="Kogle M.E."/>
            <person name="Barry K."/>
            <person name="Clum A."/>
            <person name="Na H."/>
            <person name="Ledsgaard L."/>
            <person name="Lin J."/>
            <person name="Lipzen A."/>
            <person name="Kuo A."/>
            <person name="Riley R."/>
            <person name="Mondo S."/>
            <person name="LaButti K."/>
            <person name="Haridas S."/>
            <person name="Pangalinan J."/>
            <person name="Salamov A.A."/>
            <person name="Simmons B.A."/>
            <person name="Magnuson J.K."/>
            <person name="Chen J."/>
            <person name="Drula E."/>
            <person name="Henrissat B."/>
            <person name="Wiebenga A."/>
            <person name="Lubbers R.J."/>
            <person name="Gomes A.C."/>
            <person name="Makela M.R."/>
            <person name="Stajich J."/>
            <person name="Grigoriev I.V."/>
            <person name="Mortensen U.H."/>
            <person name="De vries R.P."/>
            <person name="Baker S.E."/>
            <person name="Andersen M.R."/>
        </authorList>
    </citation>
    <scope>NUCLEOTIDE SEQUENCE [LARGE SCALE GENOMIC DNA]</scope>
    <source>
        <strain evidence="6 7">CBS 600.67</strain>
    </source>
</reference>
<evidence type="ECO:0000256" key="3">
    <source>
        <dbReference type="ARBA" id="ARBA00023002"/>
    </source>
</evidence>
<keyword evidence="4" id="KW-0408">Iron</keyword>
<comment type="similarity">
    <text evidence="1">Belongs to the cytochrome P450 family.</text>
</comment>
<dbReference type="InterPro" id="IPR002401">
    <property type="entry name" value="Cyt_P450_E_grp-I"/>
</dbReference>
<sequence length="545" mass="60153">MEVFHKSLPGLTTLQAVSFLIATPLLYIVYWLLNTAFWTDIPKLKGIPELPNSVPLFGHLKALGADHASAFQEAYTKHHHEVVQAKLGTRRVLVLNSFEAAQEFMVKNASATIDRPLFYTFHGIVSKTQGGTIGTSPWNESAKRMRTAAGALMTTPAIQRSAPMLDLETSALVRDLCSAAQAGSGEVDPRIFFQREALNLTLMWCYGTRMASAEDPLLHRILHVAHSVSSFRSTNNNIQDYVPLYRYLPASSERTQLATNDRNTRDLWLNELYQKVVDAVSTGKSTNCISAGLLREPETGKQPKLTEAEIKSINVSFVSGGFETLATSGLACIAMLSTPQGQAIQEKAYADILAHHGSVQSAWDECLLVEKSPYVVALVREGLRYYAPNPLLSPRQTIKPFAWRGVPIPSGLSVHMNAQSINHDTAAYGADADVFRPERWLEDTAVKPPYQYSYGAGSRMCPAVGISNRVLYATYVRLLVHFWVRASESVPPTVDYVGFNEDPSGQSAMPKRFRVRLELRDSLGGREVLRGCVERSGEATGGLYE</sequence>
<dbReference type="Gene3D" id="1.10.630.10">
    <property type="entry name" value="Cytochrome P450"/>
    <property type="match status" value="1"/>
</dbReference>
<evidence type="ECO:0000256" key="1">
    <source>
        <dbReference type="ARBA" id="ARBA00010617"/>
    </source>
</evidence>
<keyword evidence="7" id="KW-1185">Reference proteome</keyword>
<dbReference type="InterPro" id="IPR036396">
    <property type="entry name" value="Cyt_P450_sf"/>
</dbReference>
<keyword evidence="5" id="KW-0812">Transmembrane</keyword>
<organism evidence="6 7">
    <name type="scientific">Aspergillus cavernicola</name>
    <dbReference type="NCBI Taxonomy" id="176166"/>
    <lineage>
        <taxon>Eukaryota</taxon>
        <taxon>Fungi</taxon>
        <taxon>Dikarya</taxon>
        <taxon>Ascomycota</taxon>
        <taxon>Pezizomycotina</taxon>
        <taxon>Eurotiomycetes</taxon>
        <taxon>Eurotiomycetidae</taxon>
        <taxon>Eurotiales</taxon>
        <taxon>Aspergillaceae</taxon>
        <taxon>Aspergillus</taxon>
        <taxon>Aspergillus subgen. Nidulantes</taxon>
    </lineage>
</organism>
<keyword evidence="5" id="KW-0472">Membrane</keyword>
<dbReference type="InterPro" id="IPR050364">
    <property type="entry name" value="Cytochrome_P450_fung"/>
</dbReference>
<dbReference type="PANTHER" id="PTHR46300">
    <property type="entry name" value="P450, PUTATIVE (EUROFUNG)-RELATED-RELATED"/>
    <property type="match status" value="1"/>
</dbReference>
<evidence type="ECO:0000313" key="7">
    <source>
        <dbReference type="Proteomes" id="UP001610335"/>
    </source>
</evidence>
<comment type="caution">
    <text evidence="6">The sequence shown here is derived from an EMBL/GenBank/DDBJ whole genome shotgun (WGS) entry which is preliminary data.</text>
</comment>
<proteinExistence type="inferred from homology"/>
<accession>A0ABR4I5V9</accession>
<gene>
    <name evidence="6" type="ORF">BDW59DRAFT_180910</name>
</gene>